<evidence type="ECO:0000313" key="3">
    <source>
        <dbReference type="EMBL" id="CDJ32510.1"/>
    </source>
</evidence>
<keyword evidence="2" id="KW-0472">Membrane</keyword>
<evidence type="ECO:0008006" key="5">
    <source>
        <dbReference type="Google" id="ProtNLM"/>
    </source>
</evidence>
<evidence type="ECO:0000313" key="4">
    <source>
        <dbReference type="Proteomes" id="UP000030744"/>
    </source>
</evidence>
<feature type="region of interest" description="Disordered" evidence="1">
    <location>
        <begin position="250"/>
        <end position="306"/>
    </location>
</feature>
<dbReference type="RefSeq" id="XP_013355075.1">
    <property type="nucleotide sequence ID" value="XM_013499621.1"/>
</dbReference>
<reference evidence="3" key="1">
    <citation type="submission" date="2013-10" db="EMBL/GenBank/DDBJ databases">
        <title>Genomic analysis of the causative agents of coccidiosis in chickens.</title>
        <authorList>
            <person name="Reid A.J."/>
            <person name="Blake D."/>
            <person name="Billington K."/>
            <person name="Browne H."/>
            <person name="Dunn M."/>
            <person name="Hung S."/>
            <person name="Kawahara F."/>
            <person name="Miranda-Saavedra D."/>
            <person name="Mourier T."/>
            <person name="Nagra H."/>
            <person name="Otto T.D."/>
            <person name="Rawlings N."/>
            <person name="Sanchez A."/>
            <person name="Sanders M."/>
            <person name="Subramaniam C."/>
            <person name="Tay Y."/>
            <person name="Dear P."/>
            <person name="Doerig C."/>
            <person name="Gruber A."/>
            <person name="Parkinson J."/>
            <person name="Shirley M."/>
            <person name="Wan K.L."/>
            <person name="Berriman M."/>
            <person name="Tomley F."/>
            <person name="Pain A."/>
        </authorList>
    </citation>
    <scope>NUCLEOTIDE SEQUENCE [LARGE SCALE GENOMIC DNA]</scope>
    <source>
        <strain evidence="3">Houghton</strain>
    </source>
</reference>
<accession>U6K460</accession>
<organism evidence="3 4">
    <name type="scientific">Eimeria mitis</name>
    <dbReference type="NCBI Taxonomy" id="44415"/>
    <lineage>
        <taxon>Eukaryota</taxon>
        <taxon>Sar</taxon>
        <taxon>Alveolata</taxon>
        <taxon>Apicomplexa</taxon>
        <taxon>Conoidasida</taxon>
        <taxon>Coccidia</taxon>
        <taxon>Eucoccidiorida</taxon>
        <taxon>Eimeriorina</taxon>
        <taxon>Eimeriidae</taxon>
        <taxon>Eimeria</taxon>
    </lineage>
</organism>
<evidence type="ECO:0000256" key="1">
    <source>
        <dbReference type="SAM" id="MobiDB-lite"/>
    </source>
</evidence>
<name>U6K460_9EIME</name>
<keyword evidence="2" id="KW-1133">Transmembrane helix</keyword>
<sequence>MLLTGVLDMPGDEQQGGALKLSPPQLENEFIVEEAISQVGIPPPIQVPGSPVVHQSQLRWFPKARSRKQSLLLYLTAAIPLFAFLVIWSVCTAAYNRERAPGAVRRRLAAGGEGADEVEDSILEGCLALEEDLGIPQTGTPSSSGDRYSRIAQLVSTFSEVAATHQSIHGTYTTISEAPSRLNPLGQAQLQPLETPLRERGLLEQEEGAAYAGWLPLPTHGDDCGGTIPALHPDAWLEGIPDILAAHETQEQGEASWEAGGGDAGSEAPSTEAAAVQLPHGEDTRTNEAAVQLPHGEDTRTNEDEGIKNHPFVRLPVLEEGVVPRDFDETVAFPGHRRKFRQLNAIFKSLRVMFLQPTLNQDEANYLVNGLEDLVYSLMLRLRLRSAYANFALDLPTLGKYFLAFDFLVSGMHVLRESMHTDKWWDRFASGFVLEIRMPRLSRNSRHCSTVQRALVGRLLDAMRIYLKGIRPPLMEVLRLKRLLLCSPYTHRRFKEHHFDAWRDDEAVS</sequence>
<gene>
    <name evidence="3" type="ORF">EMH_0044460</name>
</gene>
<dbReference type="VEuPathDB" id="ToxoDB:EMH_0044460"/>
<keyword evidence="2" id="KW-0812">Transmembrane</keyword>
<dbReference type="GeneID" id="25379163"/>
<proteinExistence type="predicted"/>
<evidence type="ECO:0000256" key="2">
    <source>
        <dbReference type="SAM" id="Phobius"/>
    </source>
</evidence>
<dbReference type="AlphaFoldDB" id="U6K460"/>
<feature type="transmembrane region" description="Helical" evidence="2">
    <location>
        <begin position="71"/>
        <end position="90"/>
    </location>
</feature>
<dbReference type="EMBL" id="HG684243">
    <property type="protein sequence ID" value="CDJ32510.1"/>
    <property type="molecule type" value="Genomic_DNA"/>
</dbReference>
<protein>
    <recommendedName>
        <fullName evidence="5">Transmembrane protein</fullName>
    </recommendedName>
</protein>
<feature type="compositionally biased region" description="Basic and acidic residues" evidence="1">
    <location>
        <begin position="295"/>
        <end position="306"/>
    </location>
</feature>
<keyword evidence="4" id="KW-1185">Reference proteome</keyword>
<reference evidence="3" key="2">
    <citation type="submission" date="2013-10" db="EMBL/GenBank/DDBJ databases">
        <authorList>
            <person name="Aslett M."/>
        </authorList>
    </citation>
    <scope>NUCLEOTIDE SEQUENCE [LARGE SCALE GENOMIC DNA]</scope>
    <source>
        <strain evidence="3">Houghton</strain>
    </source>
</reference>
<dbReference type="Proteomes" id="UP000030744">
    <property type="component" value="Unassembled WGS sequence"/>
</dbReference>
<dbReference type="OrthoDB" id="347609at2759"/>